<name>A0A1J1LIT3_9CYAN</name>
<feature type="region of interest" description="Disordered" evidence="1">
    <location>
        <begin position="1"/>
        <end position="62"/>
    </location>
</feature>
<dbReference type="GO" id="GO:0051082">
    <property type="term" value="F:unfolded protein binding"/>
    <property type="evidence" value="ECO:0007669"/>
    <property type="project" value="InterPro"/>
</dbReference>
<dbReference type="RefSeq" id="WP_072718324.1">
    <property type="nucleotide sequence ID" value="NZ_LN889782.1"/>
</dbReference>
<organism evidence="2 3">
    <name type="scientific">Planktothrix tepida PCC 9214</name>
    <dbReference type="NCBI Taxonomy" id="671072"/>
    <lineage>
        <taxon>Bacteria</taxon>
        <taxon>Bacillati</taxon>
        <taxon>Cyanobacteriota</taxon>
        <taxon>Cyanophyceae</taxon>
        <taxon>Oscillatoriophycideae</taxon>
        <taxon>Oscillatoriales</taxon>
        <taxon>Microcoleaceae</taxon>
        <taxon>Planktothrix</taxon>
    </lineage>
</organism>
<dbReference type="STRING" id="671072.PL9214291072"/>
<dbReference type="AlphaFoldDB" id="A0A1J1LIT3"/>
<dbReference type="InterPro" id="IPR008971">
    <property type="entry name" value="HSP40/DnaJ_pept-bd"/>
</dbReference>
<proteinExistence type="predicted"/>
<keyword evidence="3" id="KW-1185">Reference proteome</keyword>
<dbReference type="SUPFAM" id="SSF49493">
    <property type="entry name" value="HSP40/DnaJ peptide-binding domain"/>
    <property type="match status" value="1"/>
</dbReference>
<dbReference type="EMBL" id="CZDF01000132">
    <property type="protein sequence ID" value="CUR31481.1"/>
    <property type="molecule type" value="Genomic_DNA"/>
</dbReference>
<evidence type="ECO:0000313" key="3">
    <source>
        <dbReference type="Proteomes" id="UP000184315"/>
    </source>
</evidence>
<reference evidence="3" key="1">
    <citation type="submission" date="2015-10" db="EMBL/GenBank/DDBJ databases">
        <authorList>
            <person name="Regsiter A."/>
            <person name="william w."/>
        </authorList>
    </citation>
    <scope>NUCLEOTIDE SEQUENCE [LARGE SCALE GENOMIC DNA]</scope>
</reference>
<protein>
    <submittedName>
        <fullName evidence="2">Uncharacterized protein</fullName>
    </submittedName>
</protein>
<dbReference type="GO" id="GO:0006457">
    <property type="term" value="P:protein folding"/>
    <property type="evidence" value="ECO:0007669"/>
    <property type="project" value="InterPro"/>
</dbReference>
<feature type="compositionally biased region" description="Polar residues" evidence="1">
    <location>
        <begin position="23"/>
        <end position="34"/>
    </location>
</feature>
<feature type="compositionally biased region" description="Polar residues" evidence="1">
    <location>
        <begin position="43"/>
        <end position="52"/>
    </location>
</feature>
<dbReference type="OrthoDB" id="436779at2"/>
<sequence>MSDRKNKSLWNSITQKAGGLKDSVSQTAANTSKSLTEKATEAAKQSVSNLGETISHKATEAGKTIRETAAHSVESTWKKGQDWVDHLGSESEEPLNPNPNAPDWSLDELYHIFISYQTAYQGGNQTVTLKSGKTYTVRIPPNRTEGANLRMKGCGVQGNDAFLVLHTFYNSEVNLDRQINRLMNQVPLYEQTKIRCLEAYNRLNNVQATQDFTALDLLDYLVLTSKLYSDMGQRYIIASHHSRSLGLEQCLEKALETSNLDLDERMRLKGTYQYVRSGEAVPDLEALTKIDAIILNSSLKADLKKYYLRASVTSRVLALDILIINAIYNQSQLSESDQKRYAKTYIQLREGQNVIDVLTLVALDEWMMKAEIPAIGKVIYQLIRKPDSPLKNEFDSDDYLEGFKIIQATLKSILENTQDYPATGIQQIDIAEVKIERLAEKSYNSVSRGGLGLLSGNVMIKGAVPLVEMTARVAIAQVAQGSTPDKIKLGIPAVSETGNQSTAIGNNWMAVGSFGEDEKPIHHLFGAAFYRTIMDEIDGVSGLAEPANNKPIHQGLGLLKLLKGQPDKQRVIKDLETQMYR</sequence>
<dbReference type="Gene3D" id="2.60.260.20">
    <property type="entry name" value="Urease metallochaperone UreE, N-terminal domain"/>
    <property type="match status" value="1"/>
</dbReference>
<evidence type="ECO:0000256" key="1">
    <source>
        <dbReference type="SAM" id="MobiDB-lite"/>
    </source>
</evidence>
<gene>
    <name evidence="2" type="ORF">PL9214291072</name>
</gene>
<accession>A0A1J1LIT3</accession>
<dbReference type="Proteomes" id="UP000184315">
    <property type="component" value="Unassembled WGS sequence"/>
</dbReference>
<evidence type="ECO:0000313" key="2">
    <source>
        <dbReference type="EMBL" id="CUR31481.1"/>
    </source>
</evidence>